<dbReference type="InterPro" id="IPR002410">
    <property type="entry name" value="Peptidase_S33"/>
</dbReference>
<evidence type="ECO:0000256" key="1">
    <source>
        <dbReference type="ARBA" id="ARBA00010088"/>
    </source>
</evidence>
<dbReference type="EMBL" id="JBHSTP010000003">
    <property type="protein sequence ID" value="MFC6356819.1"/>
    <property type="molecule type" value="Genomic_DNA"/>
</dbReference>
<organism evidence="4 5">
    <name type="scientific">Luethyella okanaganae</name>
    <dbReference type="NCBI Taxonomy" id="69372"/>
    <lineage>
        <taxon>Bacteria</taxon>
        <taxon>Bacillati</taxon>
        <taxon>Actinomycetota</taxon>
        <taxon>Actinomycetes</taxon>
        <taxon>Micrococcales</taxon>
        <taxon>Microbacteriaceae</taxon>
        <taxon>Luethyella</taxon>
    </lineage>
</organism>
<evidence type="ECO:0000313" key="5">
    <source>
        <dbReference type="Proteomes" id="UP001596306"/>
    </source>
</evidence>
<name>A0ABW1VFY8_9MICO</name>
<evidence type="ECO:0000259" key="3">
    <source>
        <dbReference type="Pfam" id="PF00561"/>
    </source>
</evidence>
<evidence type="ECO:0000313" key="4">
    <source>
        <dbReference type="EMBL" id="MFC6356819.1"/>
    </source>
</evidence>
<dbReference type="InterPro" id="IPR000073">
    <property type="entry name" value="AB_hydrolase_1"/>
</dbReference>
<dbReference type="PANTHER" id="PTHR43248">
    <property type="entry name" value="2-SUCCINYL-6-HYDROXY-2,4-CYCLOHEXADIENE-1-CARBOXYLATE SYNTHASE"/>
    <property type="match status" value="1"/>
</dbReference>
<comment type="caution">
    <text evidence="4">The sequence shown here is derived from an EMBL/GenBank/DDBJ whole genome shotgun (WGS) entry which is preliminary data.</text>
</comment>
<gene>
    <name evidence="4" type="ORF">ACFQB0_11955</name>
</gene>
<dbReference type="PRINTS" id="PR00793">
    <property type="entry name" value="PROAMNOPTASE"/>
</dbReference>
<dbReference type="RefSeq" id="WP_386731853.1">
    <property type="nucleotide sequence ID" value="NZ_JBHSTP010000003.1"/>
</dbReference>
<sequence>MIQAEYTIPGMHVTDHLVDVPLDWFDDRDQARISVFARELVDPSRRRDELPHLLYLQGGPGGKGPRPTGQGGWIGEALRTHRVVLLDQRGTGRSSPVDGRVLEAVGAAPAQADYLSHFRADSIVADAEHLRRAVFGGERWSTLGQSYGGFITLTYLSRAPEGLATCYVAGGLASLRPDAAEVYRRTYPRTECKNREFYRRYPHHTDTVARIADRLALGDVRLPDGDVLTVRRFQSLGVDFGMKPGFERLHWLVDEAFPGAVDGELSETFLAQVGARSSYADNPLFAAMQESIYGSTGATAWAAETERARHPQFAETARPLLFTGEMMYPWMFEEIRALRPFRDAVSLLAAREEWRALYDLEVLAANEVPLAAVVYHDDMYVDAQLQLETADWVGNTRAWVTNEYEHDGINAGAVFPRLVQLVAETGGPITEEDKR</sequence>
<dbReference type="Proteomes" id="UP001596306">
    <property type="component" value="Unassembled WGS sequence"/>
</dbReference>
<dbReference type="InterPro" id="IPR029058">
    <property type="entry name" value="AB_hydrolase_fold"/>
</dbReference>
<dbReference type="SUPFAM" id="SSF53474">
    <property type="entry name" value="alpha/beta-Hydrolases"/>
    <property type="match status" value="1"/>
</dbReference>
<reference evidence="5" key="1">
    <citation type="journal article" date="2019" name="Int. J. Syst. Evol. Microbiol.">
        <title>The Global Catalogue of Microorganisms (GCM) 10K type strain sequencing project: providing services to taxonomists for standard genome sequencing and annotation.</title>
        <authorList>
            <consortium name="The Broad Institute Genomics Platform"/>
            <consortium name="The Broad Institute Genome Sequencing Center for Infectious Disease"/>
            <person name="Wu L."/>
            <person name="Ma J."/>
        </authorList>
    </citation>
    <scope>NUCLEOTIDE SEQUENCE [LARGE SCALE GENOMIC DNA]</scope>
    <source>
        <strain evidence="5">CCUG 43304</strain>
    </source>
</reference>
<dbReference type="PANTHER" id="PTHR43248:SF2">
    <property type="entry name" value="PROLYL AMINOPEPTIDASE"/>
    <property type="match status" value="1"/>
</dbReference>
<keyword evidence="5" id="KW-1185">Reference proteome</keyword>
<dbReference type="GO" id="GO:0016787">
    <property type="term" value="F:hydrolase activity"/>
    <property type="evidence" value="ECO:0007669"/>
    <property type="project" value="UniProtKB-KW"/>
</dbReference>
<protein>
    <submittedName>
        <fullName evidence="4">Alpha/beta fold hydrolase</fullName>
    </submittedName>
</protein>
<comment type="similarity">
    <text evidence="1">Belongs to the peptidase S33 family.</text>
</comment>
<accession>A0ABW1VFY8</accession>
<dbReference type="Gene3D" id="3.40.50.1820">
    <property type="entry name" value="alpha/beta hydrolase"/>
    <property type="match status" value="1"/>
</dbReference>
<evidence type="ECO:0000256" key="2">
    <source>
        <dbReference type="ARBA" id="ARBA00022801"/>
    </source>
</evidence>
<proteinExistence type="inferred from homology"/>
<feature type="domain" description="AB hydrolase-1" evidence="3">
    <location>
        <begin position="51"/>
        <end position="181"/>
    </location>
</feature>
<dbReference type="InterPro" id="IPR051601">
    <property type="entry name" value="Serine_prot/Carboxylest_S33"/>
</dbReference>
<keyword evidence="2 4" id="KW-0378">Hydrolase</keyword>
<dbReference type="Pfam" id="PF00561">
    <property type="entry name" value="Abhydrolase_1"/>
    <property type="match status" value="1"/>
</dbReference>